<name>A0A1G7N9M8_9BACT</name>
<keyword evidence="1" id="KW-1133">Transmembrane helix</keyword>
<organism evidence="2 3">
    <name type="scientific">Terriglobus roseus</name>
    <dbReference type="NCBI Taxonomy" id="392734"/>
    <lineage>
        <taxon>Bacteria</taxon>
        <taxon>Pseudomonadati</taxon>
        <taxon>Acidobacteriota</taxon>
        <taxon>Terriglobia</taxon>
        <taxon>Terriglobales</taxon>
        <taxon>Acidobacteriaceae</taxon>
        <taxon>Terriglobus</taxon>
    </lineage>
</organism>
<proteinExistence type="predicted"/>
<feature type="transmembrane region" description="Helical" evidence="1">
    <location>
        <begin position="40"/>
        <end position="66"/>
    </location>
</feature>
<reference evidence="2 3" key="1">
    <citation type="submission" date="2016-10" db="EMBL/GenBank/DDBJ databases">
        <authorList>
            <person name="de Groot N.N."/>
        </authorList>
    </citation>
    <scope>NUCLEOTIDE SEQUENCE [LARGE SCALE GENOMIC DNA]</scope>
    <source>
        <strain evidence="2 3">GAS232</strain>
    </source>
</reference>
<gene>
    <name evidence="2" type="ORF">SAMN05444167_3043</name>
</gene>
<dbReference type="EMBL" id="LT629690">
    <property type="protein sequence ID" value="SDF70079.1"/>
    <property type="molecule type" value="Genomic_DNA"/>
</dbReference>
<dbReference type="AlphaFoldDB" id="A0A1G7N9M8"/>
<keyword evidence="1" id="KW-0812">Transmembrane</keyword>
<evidence type="ECO:0000256" key="1">
    <source>
        <dbReference type="SAM" id="Phobius"/>
    </source>
</evidence>
<evidence type="ECO:0000313" key="3">
    <source>
        <dbReference type="Proteomes" id="UP000182427"/>
    </source>
</evidence>
<protein>
    <submittedName>
        <fullName evidence="2">Uncharacterized protein</fullName>
    </submittedName>
</protein>
<accession>A0A1G7N9M8</accession>
<evidence type="ECO:0000313" key="2">
    <source>
        <dbReference type="EMBL" id="SDF70079.1"/>
    </source>
</evidence>
<keyword evidence="3" id="KW-1185">Reference proteome</keyword>
<dbReference type="Proteomes" id="UP000182427">
    <property type="component" value="Chromosome I"/>
</dbReference>
<feature type="transmembrane region" description="Helical" evidence="1">
    <location>
        <begin position="12"/>
        <end position="34"/>
    </location>
</feature>
<sequence>MLHRVRPPVAIFRIITYLIHAMAAAIASLAVAILSHLLPVLLIAAATVVAIAVLCTSCGIRGFAFLRRRKQDE</sequence>
<dbReference type="RefSeq" id="WP_083345890.1">
    <property type="nucleotide sequence ID" value="NZ_LT629690.1"/>
</dbReference>
<keyword evidence="1" id="KW-0472">Membrane</keyword>